<dbReference type="Gene3D" id="3.40.50.450">
    <property type="match status" value="1"/>
</dbReference>
<sequence>MVTTKRFYIAGSFKQLPTITAVATNLVAQGLTQTYDWTKVKPTPDLAALREIATAEYAGVTACDCFVFIFPGGKGANVEFGIATALNKPIYMLDTTNQRLLQVPFIVWRMCISFVVQRPRLLTTLCNWRLKDEMG</sequence>
<proteinExistence type="predicted"/>
<gene>
    <name evidence="1" type="ORF">ACFP5Y_12860</name>
</gene>
<dbReference type="SUPFAM" id="SSF52309">
    <property type="entry name" value="N-(deoxy)ribosyltransferase-like"/>
    <property type="match status" value="1"/>
</dbReference>
<accession>A0ABW1S3U9</accession>
<protein>
    <submittedName>
        <fullName evidence="1">Nucleoside 2-deoxyribosyltransferase</fullName>
    </submittedName>
</protein>
<dbReference type="EMBL" id="JBHSSC010000043">
    <property type="protein sequence ID" value="MFC6182119.1"/>
    <property type="molecule type" value="Genomic_DNA"/>
</dbReference>
<evidence type="ECO:0000313" key="1">
    <source>
        <dbReference type="EMBL" id="MFC6182119.1"/>
    </source>
</evidence>
<reference evidence="2" key="1">
    <citation type="journal article" date="2019" name="Int. J. Syst. Evol. Microbiol.">
        <title>The Global Catalogue of Microorganisms (GCM) 10K type strain sequencing project: providing services to taxonomists for standard genome sequencing and annotation.</title>
        <authorList>
            <consortium name="The Broad Institute Genomics Platform"/>
            <consortium name="The Broad Institute Genome Sequencing Center for Infectious Disease"/>
            <person name="Wu L."/>
            <person name="Ma J."/>
        </authorList>
    </citation>
    <scope>NUCLEOTIDE SEQUENCE [LARGE SCALE GENOMIC DNA]</scope>
    <source>
        <strain evidence="2">CCM 8933</strain>
    </source>
</reference>
<comment type="caution">
    <text evidence="1">The sequence shown here is derived from an EMBL/GenBank/DDBJ whole genome shotgun (WGS) entry which is preliminary data.</text>
</comment>
<dbReference type="InterPro" id="IPR007710">
    <property type="entry name" value="Nucleoside_deoxyribTrfase"/>
</dbReference>
<dbReference type="Pfam" id="PF05014">
    <property type="entry name" value="Nuc_deoxyrib_tr"/>
    <property type="match status" value="1"/>
</dbReference>
<dbReference type="Proteomes" id="UP001596282">
    <property type="component" value="Unassembled WGS sequence"/>
</dbReference>
<organism evidence="1 2">
    <name type="scientific">Lactiplantibacillus daowaiensis</name>
    <dbReference type="NCBI Taxonomy" id="2559918"/>
    <lineage>
        <taxon>Bacteria</taxon>
        <taxon>Bacillati</taxon>
        <taxon>Bacillota</taxon>
        <taxon>Bacilli</taxon>
        <taxon>Lactobacillales</taxon>
        <taxon>Lactobacillaceae</taxon>
        <taxon>Lactiplantibacillus</taxon>
    </lineage>
</organism>
<keyword evidence="2" id="KW-1185">Reference proteome</keyword>
<name>A0ABW1S3U9_9LACO</name>
<evidence type="ECO:0000313" key="2">
    <source>
        <dbReference type="Proteomes" id="UP001596282"/>
    </source>
</evidence>
<dbReference type="RefSeq" id="WP_379832534.1">
    <property type="nucleotide sequence ID" value="NZ_JBHSSC010000043.1"/>
</dbReference>